<keyword evidence="2" id="KW-0812">Transmembrane</keyword>
<dbReference type="KEGG" id="lfa:LFA_2866"/>
<evidence type="ECO:0000256" key="2">
    <source>
        <dbReference type="SAM" id="Phobius"/>
    </source>
</evidence>
<evidence type="ECO:0000256" key="1">
    <source>
        <dbReference type="SAM" id="Coils"/>
    </source>
</evidence>
<dbReference type="AlphaFoldDB" id="A0A098G6X2"/>
<evidence type="ECO:0000313" key="3">
    <source>
        <dbReference type="EMBL" id="CEG58223.1"/>
    </source>
</evidence>
<evidence type="ECO:0000313" key="4">
    <source>
        <dbReference type="Proteomes" id="UP000032430"/>
    </source>
</evidence>
<sequence>MPKEFQVRFKEALNVSGAFDNCFFHTYLLHLIANDLDLPDNLFTFKSIAGGSSQASELQKRFPNSDSLSIFAEYAQRHHPERPPVASSFIFEKILVLGFLMREWFATKMAQTPEIANSLEESVLTKFKSYKDFRAFMEKGELLSGPEGVLYKANEQFLEYLCQHPKQGGLNPDEQRFKQYFADANENVDLALKNFWQREGYQNYCKLIAEPNIKLSYIEVKPVIEMLGQPLAIYDAGNRSTITDIPGNGSIPKMDTKLHVLEGHYYLLRTDKTEHLLGEYERSLKQYTKEREEVLEVVGNKLQSADSKSSLLVGAICPKGHLGKEPFTLLLEKIDSVSDFAQTHKSQEEQQRLAQQRLEEIHKEQQRLEKLHKEQQRLEELHKEQQRLEELHKEQQRLEELHKEQQRLEELHKEQQRLEELHKEQQRLEELHKEQQRLEEPHEHQLVQEKAVEERPIASNKFHQDFIAAIEVLKQKMKDFKNNPDFEKDPKLREAYHATETLYKALDDEGQCYFNQQPSKEAYNNFRANCKTHINTAREKLDKHRGWEKILLNVFAMIVTLGIGYAVAAGVNVLMNQGKFTFFSTDSSTKLDDIEKHVDNKAAPAA</sequence>
<keyword evidence="2" id="KW-0472">Membrane</keyword>
<dbReference type="HOGENOM" id="CLU_405863_0_0_6"/>
<organism evidence="3 4">
    <name type="scientific">Legionella fallonii LLAP-10</name>
    <dbReference type="NCBI Taxonomy" id="1212491"/>
    <lineage>
        <taxon>Bacteria</taxon>
        <taxon>Pseudomonadati</taxon>
        <taxon>Pseudomonadota</taxon>
        <taxon>Gammaproteobacteria</taxon>
        <taxon>Legionellales</taxon>
        <taxon>Legionellaceae</taxon>
        <taxon>Legionella</taxon>
    </lineage>
</organism>
<keyword evidence="2" id="KW-1133">Transmembrane helix</keyword>
<accession>A0A098G6X2</accession>
<keyword evidence="1" id="KW-0175">Coiled coil</keyword>
<feature type="transmembrane region" description="Helical" evidence="2">
    <location>
        <begin position="550"/>
        <end position="575"/>
    </location>
</feature>
<protein>
    <recommendedName>
        <fullName evidence="5">Dot/Icm secretion system substrate</fullName>
    </recommendedName>
</protein>
<dbReference type="OrthoDB" id="5637108at2"/>
<dbReference type="RefSeq" id="WP_052673965.1">
    <property type="nucleotide sequence ID" value="NZ_LN614827.1"/>
</dbReference>
<proteinExistence type="predicted"/>
<name>A0A098G6X2_9GAMM</name>
<keyword evidence="4" id="KW-1185">Reference proteome</keyword>
<dbReference type="EMBL" id="LN614827">
    <property type="protein sequence ID" value="CEG58223.1"/>
    <property type="molecule type" value="Genomic_DNA"/>
</dbReference>
<reference evidence="4" key="1">
    <citation type="submission" date="2014-09" db="EMBL/GenBank/DDBJ databases">
        <authorList>
            <person name="Gomez-Valero L."/>
        </authorList>
    </citation>
    <scope>NUCLEOTIDE SEQUENCE [LARGE SCALE GENOMIC DNA]</scope>
    <source>
        <strain evidence="4">ATCC700992</strain>
    </source>
</reference>
<gene>
    <name evidence="3" type="ORF">LFA_2866</name>
</gene>
<dbReference type="Proteomes" id="UP000032430">
    <property type="component" value="Chromosome I"/>
</dbReference>
<dbReference type="STRING" id="1212491.LFA_2866"/>
<feature type="coiled-coil region" evidence="1">
    <location>
        <begin position="344"/>
        <end position="483"/>
    </location>
</feature>
<evidence type="ECO:0008006" key="5">
    <source>
        <dbReference type="Google" id="ProtNLM"/>
    </source>
</evidence>